<evidence type="ECO:0000259" key="3">
    <source>
        <dbReference type="Pfam" id="PF01419"/>
    </source>
</evidence>
<dbReference type="Pfam" id="PF01419">
    <property type="entry name" value="Jacalin"/>
    <property type="match status" value="1"/>
</dbReference>
<gene>
    <name evidence="5" type="ORF">PHYPSEUDO_013022</name>
</gene>
<feature type="domain" description="Jacalin-type lectin" evidence="3">
    <location>
        <begin position="544"/>
        <end position="665"/>
    </location>
</feature>
<comment type="caution">
    <text evidence="5">The sequence shown here is derived from an EMBL/GenBank/DDBJ whole genome shotgun (WGS) entry which is preliminary data.</text>
</comment>
<evidence type="ECO:0000256" key="2">
    <source>
        <dbReference type="ARBA" id="ARBA00023295"/>
    </source>
</evidence>
<reference evidence="5" key="1">
    <citation type="submission" date="2021-02" db="EMBL/GenBank/DDBJ databases">
        <authorList>
            <person name="Palmer J.M."/>
        </authorList>
    </citation>
    <scope>NUCLEOTIDE SEQUENCE</scope>
    <source>
        <strain evidence="5">SCRP734</strain>
    </source>
</reference>
<dbReference type="AlphaFoldDB" id="A0A8T1V6H6"/>
<dbReference type="InterPro" id="IPR001229">
    <property type="entry name" value="Jacalin-like_lectin_dom"/>
</dbReference>
<protein>
    <submittedName>
        <fullName evidence="5">Uncharacterized protein</fullName>
    </submittedName>
</protein>
<evidence type="ECO:0000259" key="4">
    <source>
        <dbReference type="Pfam" id="PF22422"/>
    </source>
</evidence>
<dbReference type="Proteomes" id="UP000694044">
    <property type="component" value="Unassembled WGS sequence"/>
</dbReference>
<dbReference type="GO" id="GO:0005789">
    <property type="term" value="C:endoplasmic reticulum membrane"/>
    <property type="evidence" value="ECO:0007669"/>
    <property type="project" value="TreeGrafter"/>
</dbReference>
<keyword evidence="1" id="KW-0378">Hydrolase</keyword>
<evidence type="ECO:0000313" key="5">
    <source>
        <dbReference type="EMBL" id="KAG7376625.1"/>
    </source>
</evidence>
<organism evidence="5 6">
    <name type="scientific">Phytophthora pseudosyringae</name>
    <dbReference type="NCBI Taxonomy" id="221518"/>
    <lineage>
        <taxon>Eukaryota</taxon>
        <taxon>Sar</taxon>
        <taxon>Stramenopiles</taxon>
        <taxon>Oomycota</taxon>
        <taxon>Peronosporomycetes</taxon>
        <taxon>Peronosporales</taxon>
        <taxon>Peronosporaceae</taxon>
        <taxon>Phytophthora</taxon>
    </lineage>
</organism>
<feature type="domain" description="Mannosylglycerate hydrolase MGH1-like glycoside hydrolase" evidence="4">
    <location>
        <begin position="127"/>
        <end position="485"/>
    </location>
</feature>
<evidence type="ECO:0000256" key="1">
    <source>
        <dbReference type="ARBA" id="ARBA00022801"/>
    </source>
</evidence>
<keyword evidence="2" id="KW-0326">Glycosidase</keyword>
<dbReference type="InterPro" id="IPR004888">
    <property type="entry name" value="Glycoside_hydrolase_63"/>
</dbReference>
<dbReference type="GO" id="GO:0004573">
    <property type="term" value="F:Glc3Man9GlcNAc2 oligosaccharide glucosidase activity"/>
    <property type="evidence" value="ECO:0007669"/>
    <property type="project" value="InterPro"/>
</dbReference>
<proteinExistence type="predicted"/>
<dbReference type="EMBL" id="JAGDFM010000655">
    <property type="protein sequence ID" value="KAG7376625.1"/>
    <property type="molecule type" value="Genomic_DNA"/>
</dbReference>
<dbReference type="Pfam" id="PF22422">
    <property type="entry name" value="MGH1-like_GH"/>
    <property type="match status" value="1"/>
</dbReference>
<dbReference type="PANTHER" id="PTHR10412">
    <property type="entry name" value="MANNOSYL-OLIGOSACCHARIDE GLUCOSIDASE"/>
    <property type="match status" value="1"/>
</dbReference>
<dbReference type="InterPro" id="IPR054491">
    <property type="entry name" value="MGH1-like_GH"/>
</dbReference>
<keyword evidence="6" id="KW-1185">Reference proteome</keyword>
<accession>A0A8T1V6H6</accession>
<sequence>MSNLTNLQEWTAPGITRADCRIAHTEPVAKIPSRTRIAAKAGYNMFSSWTKVAAFVAFAIVGSGSLVRASASDGGTTEGDETWICPTYAAQQYCAYQYLVRQANTGTSTAGDAYYFTQPSLFKYGAGQWLWDSCGAIIANVHRDIDDAILEFRTLMNAQTADGMVPEEITWPAGSGNAWSQMPTIPWALQTIYNETNDVSFLKEQVPKVAAYLDWWRTTRDLGDGLVVTVHPWEVGIDASPAFDAPWHFSPTGVAALDFATLYLKFPELKSYYSSTWSNNFTAVLGQTKAASSLTADWFVVQDIAINTLVAVGWAVLGDLASEYDTATAKAYYAKNEAHEAAILKRMWDSSLKRFVTTYKDQDGTWQSTSLQTVQSLFPLLLRSLSVEQRAALVGDVTDEAKFWTEYPFPSVSKAEDTYTPKYDYNLLWRGPSWGFTNWFVIQGLLYSGENTVASTAVDRWSNAINASGMWEMWNPETGVGYGAEGLGMSATFVDALYRVGKIDSNNQYAGNGITVDDLWASAEVGSTSSGDVYDDSWWVLSYGNYSTIDRIDLAGGTRVDLIAILYGDSRSSDSYYSSHGDVGTSDTASLTVPAGVDITEVTACTGTYLLSTRIFYIKFVLSNGDSVDIGTTTSSCTTFTAPADQRIIALVGRAGSANNRVGVYAYT</sequence>
<name>A0A8T1V6H6_9STRA</name>
<dbReference type="GO" id="GO:0009311">
    <property type="term" value="P:oligosaccharide metabolic process"/>
    <property type="evidence" value="ECO:0007669"/>
    <property type="project" value="InterPro"/>
</dbReference>
<evidence type="ECO:0000313" key="6">
    <source>
        <dbReference type="Proteomes" id="UP000694044"/>
    </source>
</evidence>
<dbReference type="PANTHER" id="PTHR10412:SF11">
    <property type="entry name" value="MANNOSYL-OLIGOSACCHARIDE GLUCOSIDASE"/>
    <property type="match status" value="1"/>
</dbReference>
<dbReference type="GO" id="GO:0006487">
    <property type="term" value="P:protein N-linked glycosylation"/>
    <property type="evidence" value="ECO:0007669"/>
    <property type="project" value="TreeGrafter"/>
</dbReference>
<dbReference type="OrthoDB" id="40902at2759"/>